<feature type="compositionally biased region" description="Basic and acidic residues" evidence="3">
    <location>
        <begin position="340"/>
        <end position="352"/>
    </location>
</feature>
<sequence>MAGKLGKLFETQKSTKISIDDTLPLVCTIESGEKIQDHVDYSLRVYRGITGDVNWMVKKRYTDFANLDSDLRIANIVLNLPPKKAFGNFNREFIAERQLALQTYITELLQKPILANSLPMKRFLDPDNYSFNFLGWRIRKSYILVKPLRDPKVRQILSWHPNIVSPVLSTSNESGGLVIRPYGEKGTLKDIICKCKPKGNFLKKYATAPAKITRMDVPAIKQFGRQILETLNLLHEKGLPYCHLHTGNLVVHNNRTTEMVDVYSFGHVLYELTFGMEMRTDTCNEFPPQFFSDVTPPPSEKPFLKIPSKLKEPLRKAKEEFEARLREEQKVIYKKNRVSRAKEYHMSEDVKKERRKTKKRALESERAAAEASTNGTQAPSAPSSAAPPAPPPPGAGAPTPPAAPPPPPPGGTAPPPPPPGPAPTQGGAPPPPPPSSEGRGALLSSISGFSKGGLKKAVTVDKSAPKL</sequence>
<dbReference type="Gene3D" id="3.30.200.20">
    <property type="entry name" value="Phosphorylase Kinase, domain 1"/>
    <property type="match status" value="1"/>
</dbReference>
<dbReference type="CDD" id="cd22062">
    <property type="entry name" value="WH2_DdVASP-like"/>
    <property type="match status" value="1"/>
</dbReference>
<comment type="subcellular location">
    <subcellularLocation>
        <location evidence="1">Cytoplasm</location>
    </subcellularLocation>
</comment>
<feature type="region of interest" description="Disordered" evidence="3">
    <location>
        <begin position="338"/>
        <end position="467"/>
    </location>
</feature>
<name>A0ABY7FV89_MYAAR</name>
<dbReference type="PANTHER" id="PTHR22999:SF40">
    <property type="entry name" value="PX DOMAIN-CONTAINING PROTEIN KINASE-LIKE PROTEIN"/>
    <property type="match status" value="1"/>
</dbReference>
<reference evidence="5" key="1">
    <citation type="submission" date="2022-11" db="EMBL/GenBank/DDBJ databases">
        <title>Centuries of genome instability and evolution in soft-shell clam transmissible cancer (bioRxiv).</title>
        <authorList>
            <person name="Hart S.F.M."/>
            <person name="Yonemitsu M.A."/>
            <person name="Giersch R.M."/>
            <person name="Beal B.F."/>
            <person name="Arriagada G."/>
            <person name="Davis B.W."/>
            <person name="Ostrander E.A."/>
            <person name="Goff S.P."/>
            <person name="Metzger M.J."/>
        </authorList>
    </citation>
    <scope>NUCLEOTIDE SEQUENCE</scope>
    <source>
        <strain evidence="5">MELC-2E11</strain>
        <tissue evidence="5">Siphon/mantle</tissue>
    </source>
</reference>
<feature type="compositionally biased region" description="Low complexity" evidence="3">
    <location>
        <begin position="369"/>
        <end position="384"/>
    </location>
</feature>
<keyword evidence="2" id="KW-0963">Cytoplasm</keyword>
<dbReference type="InterPro" id="IPR001683">
    <property type="entry name" value="PX_dom"/>
</dbReference>
<dbReference type="InterPro" id="IPR003124">
    <property type="entry name" value="WH2_dom"/>
</dbReference>
<evidence type="ECO:0000256" key="3">
    <source>
        <dbReference type="SAM" id="MobiDB-lite"/>
    </source>
</evidence>
<evidence type="ECO:0000256" key="2">
    <source>
        <dbReference type="ARBA" id="ARBA00022490"/>
    </source>
</evidence>
<dbReference type="Pfam" id="PF02205">
    <property type="entry name" value="WH2"/>
    <property type="match status" value="1"/>
</dbReference>
<dbReference type="Proteomes" id="UP001164746">
    <property type="component" value="Chromosome 14"/>
</dbReference>
<gene>
    <name evidence="5" type="ORF">MAR_011852</name>
</gene>
<dbReference type="PROSITE" id="PS50195">
    <property type="entry name" value="PX"/>
    <property type="match status" value="1"/>
</dbReference>
<dbReference type="PANTHER" id="PTHR22999">
    <property type="entry name" value="PX SERINE/THREONINE KINASE PXK"/>
    <property type="match status" value="1"/>
</dbReference>
<dbReference type="SUPFAM" id="SSF56112">
    <property type="entry name" value="Protein kinase-like (PK-like)"/>
    <property type="match status" value="1"/>
</dbReference>
<dbReference type="InterPro" id="IPR051837">
    <property type="entry name" value="SortingNexin/PXDomain-PKLike"/>
</dbReference>
<dbReference type="Pfam" id="PF00787">
    <property type="entry name" value="PX"/>
    <property type="match status" value="1"/>
</dbReference>
<evidence type="ECO:0000313" key="6">
    <source>
        <dbReference type="Proteomes" id="UP001164746"/>
    </source>
</evidence>
<dbReference type="SMART" id="SM00312">
    <property type="entry name" value="PX"/>
    <property type="match status" value="1"/>
</dbReference>
<protein>
    <submittedName>
        <fullName evidence="5">PXK-like protein</fullName>
    </submittedName>
</protein>
<dbReference type="EMBL" id="CP111025">
    <property type="protein sequence ID" value="WAR26148.1"/>
    <property type="molecule type" value="Genomic_DNA"/>
</dbReference>
<dbReference type="InterPro" id="IPR011009">
    <property type="entry name" value="Kinase-like_dom_sf"/>
</dbReference>
<evidence type="ECO:0000313" key="5">
    <source>
        <dbReference type="EMBL" id="WAR26148.1"/>
    </source>
</evidence>
<evidence type="ECO:0000259" key="4">
    <source>
        <dbReference type="PROSITE" id="PS50195"/>
    </source>
</evidence>
<dbReference type="Gene3D" id="3.30.1520.10">
    <property type="entry name" value="Phox-like domain"/>
    <property type="match status" value="1"/>
</dbReference>
<dbReference type="Gene3D" id="1.10.510.10">
    <property type="entry name" value="Transferase(Phosphotransferase) domain 1"/>
    <property type="match status" value="1"/>
</dbReference>
<keyword evidence="6" id="KW-1185">Reference proteome</keyword>
<organism evidence="5 6">
    <name type="scientific">Mya arenaria</name>
    <name type="common">Soft-shell clam</name>
    <dbReference type="NCBI Taxonomy" id="6604"/>
    <lineage>
        <taxon>Eukaryota</taxon>
        <taxon>Metazoa</taxon>
        <taxon>Spiralia</taxon>
        <taxon>Lophotrochozoa</taxon>
        <taxon>Mollusca</taxon>
        <taxon>Bivalvia</taxon>
        <taxon>Autobranchia</taxon>
        <taxon>Heteroconchia</taxon>
        <taxon>Euheterodonta</taxon>
        <taxon>Imparidentia</taxon>
        <taxon>Neoheterodontei</taxon>
        <taxon>Myida</taxon>
        <taxon>Myoidea</taxon>
        <taxon>Myidae</taxon>
        <taxon>Mya</taxon>
    </lineage>
</organism>
<dbReference type="SUPFAM" id="SSF64268">
    <property type="entry name" value="PX domain"/>
    <property type="match status" value="1"/>
</dbReference>
<proteinExistence type="predicted"/>
<dbReference type="InterPro" id="IPR036871">
    <property type="entry name" value="PX_dom_sf"/>
</dbReference>
<feature type="domain" description="PX" evidence="4">
    <location>
        <begin position="19"/>
        <end position="130"/>
    </location>
</feature>
<feature type="compositionally biased region" description="Pro residues" evidence="3">
    <location>
        <begin position="385"/>
        <end position="435"/>
    </location>
</feature>
<accession>A0ABY7FV89</accession>
<evidence type="ECO:0000256" key="1">
    <source>
        <dbReference type="ARBA" id="ARBA00004496"/>
    </source>
</evidence>